<reference evidence="1" key="1">
    <citation type="submission" date="2022-10" db="EMBL/GenBank/DDBJ databases">
        <title>Complete Genome of Trichothecium roseum strain YXFP-22015, a Plant Pathogen Isolated from Citrus.</title>
        <authorList>
            <person name="Wang Y."/>
            <person name="Zhu L."/>
        </authorList>
    </citation>
    <scope>NUCLEOTIDE SEQUENCE</scope>
    <source>
        <strain evidence="1">YXFP-22015</strain>
    </source>
</reference>
<evidence type="ECO:0000313" key="2">
    <source>
        <dbReference type="Proteomes" id="UP001163324"/>
    </source>
</evidence>
<name>A0ACC0V017_9HYPO</name>
<comment type="caution">
    <text evidence="1">The sequence shown here is derived from an EMBL/GenBank/DDBJ whole genome shotgun (WGS) entry which is preliminary data.</text>
</comment>
<proteinExistence type="predicted"/>
<dbReference type="EMBL" id="CM047944">
    <property type="protein sequence ID" value="KAI9899743.1"/>
    <property type="molecule type" value="Genomic_DNA"/>
</dbReference>
<keyword evidence="2" id="KW-1185">Reference proteome</keyword>
<sequence length="505" mass="54352">MAKHTTPEPAHPKAIRPLGGMELFSSARHTLGLYRCVVVSARYILPSTPDLGLESSVTAAVTAVLRNQPMMRVGIAAADTSKAVFVHVDAVRLPNHIDFRDSTAANLAEYEKDVARTHQSLHDQLFPGIETRPPWRIVVLKAPKSVVSEEQPSVDIFFAFHHALMGGTGGRDFHVELAAALNDPAASAEPLSDPLLPFPDAPRIPESQEDAVPLKNSYWFLAKTVWGMTAPPALKKKEEKIWAGADIDLSRPNTTIVRPIHASAEVLGSMLKAAREHKATLTTLMEALVLAALARHIPADQIAGFKSTVPISLMPYARPDIDPEVKDKLRTIVTAHTRSHHVASVRKLHDAKDEDLDALIWAAAAQGRAALGEKLKTLPDDDVAGLMPMISDMFKFFNDKDGKPRDATFEVSNVGVLAAAAPAGAGEGGRRGWVIERAMFTNSASVTGAAMSANMASVAGGGLTVALVRGEGVVEPDLMEDVADELEAWMTSLHETGKFTTVQEE</sequence>
<protein>
    <submittedName>
        <fullName evidence="1">Uncharacterized protein</fullName>
    </submittedName>
</protein>
<evidence type="ECO:0000313" key="1">
    <source>
        <dbReference type="EMBL" id="KAI9899743.1"/>
    </source>
</evidence>
<accession>A0ACC0V017</accession>
<organism evidence="1 2">
    <name type="scientific">Trichothecium roseum</name>
    <dbReference type="NCBI Taxonomy" id="47278"/>
    <lineage>
        <taxon>Eukaryota</taxon>
        <taxon>Fungi</taxon>
        <taxon>Dikarya</taxon>
        <taxon>Ascomycota</taxon>
        <taxon>Pezizomycotina</taxon>
        <taxon>Sordariomycetes</taxon>
        <taxon>Hypocreomycetidae</taxon>
        <taxon>Hypocreales</taxon>
        <taxon>Hypocreales incertae sedis</taxon>
        <taxon>Trichothecium</taxon>
    </lineage>
</organism>
<gene>
    <name evidence="1" type="ORF">N3K66_006204</name>
</gene>
<dbReference type="Proteomes" id="UP001163324">
    <property type="component" value="Chromosome 5"/>
</dbReference>